<gene>
    <name evidence="19" type="ORF">KCQ71_15750</name>
</gene>
<name>A0ABS7SBQ7_9MICO</name>
<dbReference type="InterPro" id="IPR014017">
    <property type="entry name" value="DNA_helicase_UvrD-like_C"/>
</dbReference>
<evidence type="ECO:0000256" key="2">
    <source>
        <dbReference type="ARBA" id="ARBA00022722"/>
    </source>
</evidence>
<dbReference type="GO" id="GO:0004386">
    <property type="term" value="F:helicase activity"/>
    <property type="evidence" value="ECO:0007669"/>
    <property type="project" value="UniProtKB-KW"/>
</dbReference>
<dbReference type="PROSITE" id="PS51198">
    <property type="entry name" value="UVRD_HELICASE_ATP_BIND"/>
    <property type="match status" value="1"/>
</dbReference>
<evidence type="ECO:0000256" key="6">
    <source>
        <dbReference type="ARBA" id="ARBA00022806"/>
    </source>
</evidence>
<evidence type="ECO:0000256" key="7">
    <source>
        <dbReference type="ARBA" id="ARBA00022839"/>
    </source>
</evidence>
<evidence type="ECO:0000256" key="15">
    <source>
        <dbReference type="PROSITE-ProRule" id="PRU00560"/>
    </source>
</evidence>
<feature type="domain" description="UvrD-like helicase C-terminal" evidence="18">
    <location>
        <begin position="404"/>
        <end position="713"/>
    </location>
</feature>
<keyword evidence="10" id="KW-0234">DNA repair</keyword>
<dbReference type="PANTHER" id="PTHR11070">
    <property type="entry name" value="UVRD / RECB / PCRA DNA HELICASE FAMILY MEMBER"/>
    <property type="match status" value="1"/>
</dbReference>
<evidence type="ECO:0000256" key="12">
    <source>
        <dbReference type="ARBA" id="ARBA00034617"/>
    </source>
</evidence>
<evidence type="ECO:0000256" key="4">
    <source>
        <dbReference type="ARBA" id="ARBA00022763"/>
    </source>
</evidence>
<dbReference type="InterPro" id="IPR027417">
    <property type="entry name" value="P-loop_NTPase"/>
</dbReference>
<feature type="binding site" evidence="15">
    <location>
        <begin position="91"/>
        <end position="98"/>
    </location>
    <ligand>
        <name>ATP</name>
        <dbReference type="ChEBI" id="CHEBI:30616"/>
    </ligand>
</feature>
<feature type="region of interest" description="Disordered" evidence="16">
    <location>
        <begin position="1"/>
        <end position="51"/>
    </location>
</feature>
<keyword evidence="6 15" id="KW-0347">Helicase</keyword>
<reference evidence="19 20" key="1">
    <citation type="submission" date="2021-04" db="EMBL/GenBank/DDBJ databases">
        <title>Ruania sp. nov., isolated from sandy soil of mangrove forest.</title>
        <authorList>
            <person name="Ge X."/>
            <person name="Huang R."/>
            <person name="Liu W."/>
        </authorList>
    </citation>
    <scope>NUCLEOTIDE SEQUENCE [LARGE SCALE GENOMIC DNA]</scope>
    <source>
        <strain evidence="19 20">N2-46</strain>
    </source>
</reference>
<dbReference type="PANTHER" id="PTHR11070:SF55">
    <property type="entry name" value="DNA 3'-5' HELICASE"/>
    <property type="match status" value="1"/>
</dbReference>
<keyword evidence="20" id="KW-1185">Reference proteome</keyword>
<proteinExistence type="inferred from homology"/>
<sequence>MPGAAGGVAGHRCPRRRRGHRGGGSVTDQPGRTAPGPTHSGEPVVAGSNDAANAGTTWTAARIAEALGQPPPTAEQTEVIEAPLTPMLVVAGAGSGKTETMAARVVHLVANRLVAPGEILGLTFTRKAAAELSGRIRVRLRALARAGVEGGDTVEDRPRIATYNSYASAIVRDHALRIGVDPDATLIGDAGRYQLAEQIVAAWHGDIDTPLAPTTIIDAVAALSAELSEHGLEPAQAAAAMERIAGALLEKAPAGRSQRPMAQTLKVTESLGTRAQLMDLVAAFAERKQGNGVVDFGDQVRLAATIAAAVPEVGEAERSRYRVVLLDEYQDTSIAQVQMLRALFATGHPVTAVGDPNQAIYGWRGAAAGTLFAFPEAFRDADGGTARIAHLSTAWRNDIAILTAANRTAGPLRELASVGGAVRELRARPGAGPGRAVAVFCETAQEEAARIAELLTEHWHPEHASAAVLCRKRAQFPVIEAALRAAGLPCQVVGLAGLLSTPEVSDIRAALQVAHDPSRGDAMMRLLTGPSVNLGAADLYALSRWARSQASAWVARSDDDDPDEAPVVLEAAEQASLVEAVDVLPPPAWRTGDGRSLSEGARRRLGRLAAQIRQIRSLTYLSMPELVTATETILDLDIEVLASVPGSVGHARRHLDAFTSAAASFAGDSDAPTLGAFLTYLDVAEDEERGLEVVEAEPDPTAIQIMTVHAAKGLEWDTVVVAGMNEGSFPSIPSRNGWLTAVASLPYELRGDADWLPELDIEGATTHKEMDLALAEFKEAEGDRLLAEERRLAYVALTRAKRTLMLSGSFWSGDRKTPTAPSAFLTELVGGSFVETGSDWPTASAHETNPGAGAQTYGYWPEQRDPSSAIAGRWEEIWAGAAEDAAGEPDAPVTASGAAWWRDAQLLLAERGAAAHTRVPPPEHLSASAVVGLASDAEEFVRNRRRPIPRRPSVAARRGTLFHAWVEQYFGASSLIEMDALPGADDDAAGSERALAELQQAFLGSPWAARIPVAVEVDIETPVAGITIRCRIDAVFSDGDGVHIVDWKTGSAPRSPEALRARQMQLALYRIAWSRLHGMALERVRASFHYVAESVTVSGDDIAEADVAEVLAQVGPETMLAARPRARIDRSDRPAADVEIVADTLW</sequence>
<keyword evidence="5 15" id="KW-0378">Hydrolase</keyword>
<evidence type="ECO:0000256" key="13">
    <source>
        <dbReference type="ARBA" id="ARBA00034808"/>
    </source>
</evidence>
<feature type="compositionally biased region" description="Basic residues" evidence="16">
    <location>
        <begin position="12"/>
        <end position="21"/>
    </location>
</feature>
<dbReference type="Gene3D" id="1.10.486.10">
    <property type="entry name" value="PCRA, domain 4"/>
    <property type="match status" value="1"/>
</dbReference>
<dbReference type="Pfam" id="PF12705">
    <property type="entry name" value="PDDEXK_1"/>
    <property type="match status" value="1"/>
</dbReference>
<evidence type="ECO:0000256" key="11">
    <source>
        <dbReference type="ARBA" id="ARBA00023235"/>
    </source>
</evidence>
<evidence type="ECO:0000256" key="14">
    <source>
        <dbReference type="ARBA" id="ARBA00048988"/>
    </source>
</evidence>
<evidence type="ECO:0000256" key="3">
    <source>
        <dbReference type="ARBA" id="ARBA00022741"/>
    </source>
</evidence>
<evidence type="ECO:0000256" key="5">
    <source>
        <dbReference type="ARBA" id="ARBA00022801"/>
    </source>
</evidence>
<dbReference type="EC" id="5.6.2.4" evidence="13"/>
<comment type="similarity">
    <text evidence="1">Belongs to the helicase family. UvrD subfamily.</text>
</comment>
<dbReference type="InterPro" id="IPR000212">
    <property type="entry name" value="DNA_helicase_UvrD/REP"/>
</dbReference>
<comment type="catalytic activity">
    <reaction evidence="12">
        <text>Couples ATP hydrolysis with the unwinding of duplex DNA by translocating in the 3'-5' direction.</text>
        <dbReference type="EC" id="5.6.2.4"/>
    </reaction>
</comment>
<dbReference type="Pfam" id="PF00580">
    <property type="entry name" value="UvrD-helicase"/>
    <property type="match status" value="1"/>
</dbReference>
<dbReference type="InterPro" id="IPR011604">
    <property type="entry name" value="PDDEXK-like_dom_sf"/>
</dbReference>
<keyword evidence="9" id="KW-0238">DNA-binding</keyword>
<dbReference type="SUPFAM" id="SSF52980">
    <property type="entry name" value="Restriction endonuclease-like"/>
    <property type="match status" value="1"/>
</dbReference>
<comment type="catalytic activity">
    <reaction evidence="14">
        <text>ATP + H2O = ADP + phosphate + H(+)</text>
        <dbReference type="Rhea" id="RHEA:13065"/>
        <dbReference type="ChEBI" id="CHEBI:15377"/>
        <dbReference type="ChEBI" id="CHEBI:15378"/>
        <dbReference type="ChEBI" id="CHEBI:30616"/>
        <dbReference type="ChEBI" id="CHEBI:43474"/>
        <dbReference type="ChEBI" id="CHEBI:456216"/>
        <dbReference type="EC" id="5.6.2.4"/>
    </reaction>
</comment>
<dbReference type="SUPFAM" id="SSF52540">
    <property type="entry name" value="P-loop containing nucleoside triphosphate hydrolases"/>
    <property type="match status" value="1"/>
</dbReference>
<dbReference type="InterPro" id="IPR013986">
    <property type="entry name" value="DExx_box_DNA_helicase_dom_sf"/>
</dbReference>
<comment type="caution">
    <text evidence="19">The sequence shown here is derived from an EMBL/GenBank/DDBJ whole genome shotgun (WGS) entry which is preliminary data.</text>
</comment>
<dbReference type="Gene3D" id="3.40.50.300">
    <property type="entry name" value="P-loop containing nucleotide triphosphate hydrolases"/>
    <property type="match status" value="3"/>
</dbReference>
<evidence type="ECO:0000313" key="20">
    <source>
        <dbReference type="Proteomes" id="UP000826651"/>
    </source>
</evidence>
<keyword evidence="11" id="KW-0413">Isomerase</keyword>
<dbReference type="Proteomes" id="UP000826651">
    <property type="component" value="Unassembled WGS sequence"/>
</dbReference>
<evidence type="ECO:0000256" key="8">
    <source>
        <dbReference type="ARBA" id="ARBA00022840"/>
    </source>
</evidence>
<evidence type="ECO:0000259" key="17">
    <source>
        <dbReference type="PROSITE" id="PS51198"/>
    </source>
</evidence>
<dbReference type="PROSITE" id="PS51217">
    <property type="entry name" value="UVRD_HELICASE_CTER"/>
    <property type="match status" value="1"/>
</dbReference>
<dbReference type="CDD" id="cd17932">
    <property type="entry name" value="DEXQc_UvrD"/>
    <property type="match status" value="1"/>
</dbReference>
<keyword evidence="4" id="KW-0227">DNA damage</keyword>
<accession>A0ABS7SBQ7</accession>
<dbReference type="InterPro" id="IPR011335">
    <property type="entry name" value="Restrct_endonuc-II-like"/>
</dbReference>
<organism evidence="19 20">
    <name type="scientific">Occultella gossypii</name>
    <dbReference type="NCBI Taxonomy" id="2800820"/>
    <lineage>
        <taxon>Bacteria</taxon>
        <taxon>Bacillati</taxon>
        <taxon>Actinomycetota</taxon>
        <taxon>Actinomycetes</taxon>
        <taxon>Micrococcales</taxon>
        <taxon>Ruaniaceae</taxon>
        <taxon>Occultella</taxon>
    </lineage>
</organism>
<dbReference type="InterPro" id="IPR038726">
    <property type="entry name" value="PDDEXK_AddAB-type"/>
</dbReference>
<evidence type="ECO:0000256" key="16">
    <source>
        <dbReference type="SAM" id="MobiDB-lite"/>
    </source>
</evidence>
<evidence type="ECO:0000259" key="18">
    <source>
        <dbReference type="PROSITE" id="PS51217"/>
    </source>
</evidence>
<keyword evidence="3 15" id="KW-0547">Nucleotide-binding</keyword>
<evidence type="ECO:0000256" key="1">
    <source>
        <dbReference type="ARBA" id="ARBA00009922"/>
    </source>
</evidence>
<dbReference type="InterPro" id="IPR014016">
    <property type="entry name" value="UvrD-like_ATP-bd"/>
</dbReference>
<keyword evidence="7" id="KW-0269">Exonuclease</keyword>
<evidence type="ECO:0000256" key="9">
    <source>
        <dbReference type="ARBA" id="ARBA00023125"/>
    </source>
</evidence>
<keyword evidence="2" id="KW-0540">Nuclease</keyword>
<feature type="domain" description="UvrD-like helicase ATP-binding" evidence="17">
    <location>
        <begin position="70"/>
        <end position="398"/>
    </location>
</feature>
<dbReference type="EMBL" id="JAGSHT010000014">
    <property type="protein sequence ID" value="MBZ2197615.1"/>
    <property type="molecule type" value="Genomic_DNA"/>
</dbReference>
<dbReference type="Pfam" id="PF13361">
    <property type="entry name" value="UvrD_C"/>
    <property type="match status" value="1"/>
</dbReference>
<evidence type="ECO:0000256" key="10">
    <source>
        <dbReference type="ARBA" id="ARBA00023204"/>
    </source>
</evidence>
<dbReference type="Gene3D" id="1.10.10.160">
    <property type="match status" value="1"/>
</dbReference>
<keyword evidence="8 15" id="KW-0067">ATP-binding</keyword>
<evidence type="ECO:0000313" key="19">
    <source>
        <dbReference type="EMBL" id="MBZ2197615.1"/>
    </source>
</evidence>
<dbReference type="Gene3D" id="3.90.320.10">
    <property type="match status" value="1"/>
</dbReference>
<protein>
    <recommendedName>
        <fullName evidence="13">DNA 3'-5' helicase</fullName>
        <ecNumber evidence="13">5.6.2.4</ecNumber>
    </recommendedName>
</protein>